<dbReference type="EMBL" id="JABBGA010000028">
    <property type="protein sequence ID" value="NML28513.1"/>
    <property type="molecule type" value="Genomic_DNA"/>
</dbReference>
<reference evidence="2 3" key="1">
    <citation type="submission" date="2020-04" db="EMBL/GenBank/DDBJ databases">
        <title>Zoogloea sp. G-4-1-14 isolated from soil.</title>
        <authorList>
            <person name="Dahal R.H."/>
        </authorList>
    </citation>
    <scope>NUCLEOTIDE SEQUENCE [LARGE SCALE GENOMIC DNA]</scope>
    <source>
        <strain evidence="2 3">G-4-1-14</strain>
    </source>
</reference>
<proteinExistence type="predicted"/>
<keyword evidence="3" id="KW-1185">Reference proteome</keyword>
<feature type="domain" description="RES" evidence="1">
    <location>
        <begin position="79"/>
        <end position="206"/>
    </location>
</feature>
<organism evidence="2 3">
    <name type="scientific">Zoogloea dura</name>
    <dbReference type="NCBI Taxonomy" id="2728840"/>
    <lineage>
        <taxon>Bacteria</taxon>
        <taxon>Pseudomonadati</taxon>
        <taxon>Pseudomonadota</taxon>
        <taxon>Betaproteobacteria</taxon>
        <taxon>Rhodocyclales</taxon>
        <taxon>Zoogloeaceae</taxon>
        <taxon>Zoogloea</taxon>
    </lineage>
</organism>
<evidence type="ECO:0000313" key="2">
    <source>
        <dbReference type="EMBL" id="NML28513.1"/>
    </source>
</evidence>
<sequence length="233" mass="26294">MKQVFEHVGLADTHTDLMRNIVSLRISQDLFDDLSDNPAERDAAVALELTTKPRLFASPQPVIQRPFEEAAWNEAVRYPFTHWMLSRYSDGSFGVWYGADSVETSIHETVHHWRTGLLADAGFQRPDIRLERKVYRVRCDAALVDLRPAITHEAALLDPDDYTLTHQIGTKLQREGHPGLVTRSARCNGDVYAILNPGVLSSPRQACLLTYVTTADGGVRVEREPDSTWMRLP</sequence>
<dbReference type="AlphaFoldDB" id="A0A848GDN0"/>
<gene>
    <name evidence="2" type="ORF">HHL15_22370</name>
</gene>
<accession>A0A848GDN0</accession>
<dbReference type="SMART" id="SM00953">
    <property type="entry name" value="RES"/>
    <property type="match status" value="1"/>
</dbReference>
<comment type="caution">
    <text evidence="2">The sequence shown here is derived from an EMBL/GenBank/DDBJ whole genome shotgun (WGS) entry which is preliminary data.</text>
</comment>
<evidence type="ECO:0000259" key="1">
    <source>
        <dbReference type="SMART" id="SM00953"/>
    </source>
</evidence>
<protein>
    <submittedName>
        <fullName evidence="2">RES family NAD+ phosphorylase</fullName>
    </submittedName>
</protein>
<dbReference type="Pfam" id="PF08808">
    <property type="entry name" value="RES"/>
    <property type="match status" value="1"/>
</dbReference>
<dbReference type="Proteomes" id="UP000580043">
    <property type="component" value="Unassembled WGS sequence"/>
</dbReference>
<dbReference type="RefSeq" id="WP_169148039.1">
    <property type="nucleotide sequence ID" value="NZ_JABBGA010000028.1"/>
</dbReference>
<evidence type="ECO:0000313" key="3">
    <source>
        <dbReference type="Proteomes" id="UP000580043"/>
    </source>
</evidence>
<dbReference type="InterPro" id="IPR014914">
    <property type="entry name" value="RES_dom"/>
</dbReference>
<name>A0A848GDN0_9RHOO</name>